<evidence type="ECO:0000313" key="3">
    <source>
        <dbReference type="EMBL" id="TEB18175.1"/>
    </source>
</evidence>
<protein>
    <recommendedName>
        <fullName evidence="2">DUF6697 domain-containing protein</fullName>
    </recommendedName>
</protein>
<feature type="region of interest" description="Disordered" evidence="1">
    <location>
        <begin position="225"/>
        <end position="254"/>
    </location>
</feature>
<evidence type="ECO:0000259" key="2">
    <source>
        <dbReference type="Pfam" id="PF20411"/>
    </source>
</evidence>
<accession>A0A4Y7S9Q8</accession>
<dbReference type="Proteomes" id="UP000298030">
    <property type="component" value="Unassembled WGS sequence"/>
</dbReference>
<feature type="compositionally biased region" description="Polar residues" evidence="1">
    <location>
        <begin position="226"/>
        <end position="242"/>
    </location>
</feature>
<dbReference type="InterPro" id="IPR046520">
    <property type="entry name" value="DUF6697"/>
</dbReference>
<dbReference type="EMBL" id="QPFP01000282">
    <property type="protein sequence ID" value="TEB18175.1"/>
    <property type="molecule type" value="Genomic_DNA"/>
</dbReference>
<gene>
    <name evidence="3" type="ORF">FA13DRAFT_1746383</name>
</gene>
<proteinExistence type="predicted"/>
<organism evidence="3 4">
    <name type="scientific">Coprinellus micaceus</name>
    <name type="common">Glistening ink-cap mushroom</name>
    <name type="synonym">Coprinus micaceus</name>
    <dbReference type="NCBI Taxonomy" id="71717"/>
    <lineage>
        <taxon>Eukaryota</taxon>
        <taxon>Fungi</taxon>
        <taxon>Dikarya</taxon>
        <taxon>Basidiomycota</taxon>
        <taxon>Agaricomycotina</taxon>
        <taxon>Agaricomycetes</taxon>
        <taxon>Agaricomycetidae</taxon>
        <taxon>Agaricales</taxon>
        <taxon>Agaricineae</taxon>
        <taxon>Psathyrellaceae</taxon>
        <taxon>Coprinellus</taxon>
    </lineage>
</organism>
<evidence type="ECO:0000313" key="4">
    <source>
        <dbReference type="Proteomes" id="UP000298030"/>
    </source>
</evidence>
<evidence type="ECO:0000256" key="1">
    <source>
        <dbReference type="SAM" id="MobiDB-lite"/>
    </source>
</evidence>
<dbReference type="OrthoDB" id="3219211at2759"/>
<name>A0A4Y7S9Q8_COPMI</name>
<reference evidence="3 4" key="1">
    <citation type="journal article" date="2019" name="Nat. Ecol. Evol.">
        <title>Megaphylogeny resolves global patterns of mushroom evolution.</title>
        <authorList>
            <person name="Varga T."/>
            <person name="Krizsan K."/>
            <person name="Foldi C."/>
            <person name="Dima B."/>
            <person name="Sanchez-Garcia M."/>
            <person name="Sanchez-Ramirez S."/>
            <person name="Szollosi G.J."/>
            <person name="Szarkandi J.G."/>
            <person name="Papp V."/>
            <person name="Albert L."/>
            <person name="Andreopoulos W."/>
            <person name="Angelini C."/>
            <person name="Antonin V."/>
            <person name="Barry K.W."/>
            <person name="Bougher N.L."/>
            <person name="Buchanan P."/>
            <person name="Buyck B."/>
            <person name="Bense V."/>
            <person name="Catcheside P."/>
            <person name="Chovatia M."/>
            <person name="Cooper J."/>
            <person name="Damon W."/>
            <person name="Desjardin D."/>
            <person name="Finy P."/>
            <person name="Geml J."/>
            <person name="Haridas S."/>
            <person name="Hughes K."/>
            <person name="Justo A."/>
            <person name="Karasinski D."/>
            <person name="Kautmanova I."/>
            <person name="Kiss B."/>
            <person name="Kocsube S."/>
            <person name="Kotiranta H."/>
            <person name="LaButti K.M."/>
            <person name="Lechner B.E."/>
            <person name="Liimatainen K."/>
            <person name="Lipzen A."/>
            <person name="Lukacs Z."/>
            <person name="Mihaltcheva S."/>
            <person name="Morgado L.N."/>
            <person name="Niskanen T."/>
            <person name="Noordeloos M.E."/>
            <person name="Ohm R.A."/>
            <person name="Ortiz-Santana B."/>
            <person name="Ovrebo C."/>
            <person name="Racz N."/>
            <person name="Riley R."/>
            <person name="Savchenko A."/>
            <person name="Shiryaev A."/>
            <person name="Soop K."/>
            <person name="Spirin V."/>
            <person name="Szebenyi C."/>
            <person name="Tomsovsky M."/>
            <person name="Tulloss R.E."/>
            <person name="Uehling J."/>
            <person name="Grigoriev I.V."/>
            <person name="Vagvolgyi C."/>
            <person name="Papp T."/>
            <person name="Martin F.M."/>
            <person name="Miettinen O."/>
            <person name="Hibbett D.S."/>
            <person name="Nagy L.G."/>
        </authorList>
    </citation>
    <scope>NUCLEOTIDE SEQUENCE [LARGE SCALE GENOMIC DNA]</scope>
    <source>
        <strain evidence="3 4">FP101781</strain>
    </source>
</reference>
<comment type="caution">
    <text evidence="3">The sequence shown here is derived from an EMBL/GenBank/DDBJ whole genome shotgun (WGS) entry which is preliminary data.</text>
</comment>
<sequence>MLATIPLPDNAPDMTLLGNYRVFHNTTTNWCPEREEHGFMYAPMFKCNTNPRAVTAHRWNTSVFYNNDGTWYYAGSYKSFLIDVISTKEWDQLSSETTSALIKETLAGRKNTTPQNNYETGQLYTAGALKIACVALQCVGFNLDIYHSISELATRFVQTKWKPVAMNSCAACLLRLGRPQAAVIGTPSISSTSNSFSGLSPHSGIGHLTFGPGLAGHSTLLPHPSSKLNSPLSSHAPSSGPCTPSLPGSGISTPGVSPIGSSIASGLGNAGLAAGSPAWNPGAPGMINLDAASRLGLQLSNISLSPGGTGLGGSSAADESGVLCDDVPVSTAESGQGNEENVPPPGHGVVGSECVTGLVSGIAIGSGRGCDPAKMKSGQK</sequence>
<dbReference type="AlphaFoldDB" id="A0A4Y7S9Q8"/>
<keyword evidence="4" id="KW-1185">Reference proteome</keyword>
<feature type="domain" description="DUF6697" evidence="2">
    <location>
        <begin position="14"/>
        <end position="151"/>
    </location>
</feature>
<dbReference type="Pfam" id="PF20411">
    <property type="entry name" value="DUF6697"/>
    <property type="match status" value="1"/>
</dbReference>